<evidence type="ECO:0000313" key="1">
    <source>
        <dbReference type="EMBL" id="APG61150.1"/>
    </source>
</evidence>
<accession>A0A1L3J7R2</accession>
<dbReference type="STRING" id="1913577.LPB144_12390"/>
<dbReference type="PANTHER" id="PTHR35340:SF5">
    <property type="entry name" value="ASST-DOMAIN-CONTAINING PROTEIN"/>
    <property type="match status" value="1"/>
</dbReference>
<proteinExistence type="predicted"/>
<dbReference type="PANTHER" id="PTHR35340">
    <property type="entry name" value="PQQ ENZYME REPEAT PROTEIN-RELATED"/>
    <property type="match status" value="1"/>
</dbReference>
<organism evidence="1 2">
    <name type="scientific">Christiangramia salexigens</name>
    <dbReference type="NCBI Taxonomy" id="1913577"/>
    <lineage>
        <taxon>Bacteria</taxon>
        <taxon>Pseudomonadati</taxon>
        <taxon>Bacteroidota</taxon>
        <taxon>Flavobacteriia</taxon>
        <taxon>Flavobacteriales</taxon>
        <taxon>Flavobacteriaceae</taxon>
        <taxon>Christiangramia</taxon>
    </lineage>
</organism>
<dbReference type="SUPFAM" id="SSF50969">
    <property type="entry name" value="YVTN repeat-like/Quinoprotein amine dehydrogenase"/>
    <property type="match status" value="1"/>
</dbReference>
<dbReference type="EMBL" id="CP018153">
    <property type="protein sequence ID" value="APG61150.1"/>
    <property type="molecule type" value="Genomic_DNA"/>
</dbReference>
<name>A0A1L3J7R2_9FLAO</name>
<gene>
    <name evidence="1" type="ORF">LPB144_12390</name>
</gene>
<dbReference type="InterPro" id="IPR053143">
    <property type="entry name" value="Arylsulfate_ST"/>
</dbReference>
<sequence>MKIYGSGLLLLFFILILSCSDDEITNTQPKEEKEEIPPEIVEKEIVGNILTNKTEGIQDHLFLVNDAKNDRVYLMNKKAEIEFEWELEHPIGNDCELLDNGQLLAILQAPEPKIPFGGYGGKIQLINPDFSIDWEYNLSSVNEIAHHDVEMLPNGNVLMIVWIKKTLEDAENAGYTGNSAIFPESIYEYNPNSKEVVWRWNSWDHIIQDQDPEKENFGNISESPGKIDINYNIVENGDIMHANGISYDPYKDLIYLSVNFYSEVWVIDHSTTTQEASTATGGNFGKGGDLVYRFGNPEAYKNTAGSRLFHNNHYPNLIQNGEKTNMLLFMNGNNIQQSSVFEFELPDTFKLNSNNDNEPKLIWEFTREDLYSEKVSGAELLSNDNVLISIGSSGAWEVNREGEVLWQFEGEGFYWRMYPYHINSQAIQNLNLDL</sequence>
<dbReference type="OrthoDB" id="264813at2"/>
<dbReference type="RefSeq" id="WP_072553842.1">
    <property type="nucleotide sequence ID" value="NZ_CP018153.1"/>
</dbReference>
<dbReference type="PROSITE" id="PS51257">
    <property type="entry name" value="PROKAR_LIPOPROTEIN"/>
    <property type="match status" value="1"/>
</dbReference>
<evidence type="ECO:0008006" key="3">
    <source>
        <dbReference type="Google" id="ProtNLM"/>
    </source>
</evidence>
<dbReference type="Proteomes" id="UP000182510">
    <property type="component" value="Chromosome"/>
</dbReference>
<evidence type="ECO:0000313" key="2">
    <source>
        <dbReference type="Proteomes" id="UP000182510"/>
    </source>
</evidence>
<dbReference type="KEGG" id="grl:LPB144_12390"/>
<dbReference type="Pfam" id="PF05935">
    <property type="entry name" value="Arylsulfotrans"/>
    <property type="match status" value="1"/>
</dbReference>
<dbReference type="AlphaFoldDB" id="A0A1L3J7R2"/>
<keyword evidence="2" id="KW-1185">Reference proteome</keyword>
<dbReference type="InterPro" id="IPR011044">
    <property type="entry name" value="Quino_amine_DH_bsu"/>
</dbReference>
<reference evidence="1 2" key="1">
    <citation type="submission" date="2016-11" db="EMBL/GenBank/DDBJ databases">
        <title>Gramella sp. LPB0144 isolated from marine environment.</title>
        <authorList>
            <person name="Kim E."/>
            <person name="Yi H."/>
        </authorList>
    </citation>
    <scope>NUCLEOTIDE SEQUENCE [LARGE SCALE GENOMIC DNA]</scope>
    <source>
        <strain evidence="1 2">LPB0144</strain>
    </source>
</reference>
<dbReference type="InterPro" id="IPR010262">
    <property type="entry name" value="Arylsulfotransferase_bact"/>
</dbReference>
<protein>
    <recommendedName>
        <fullName evidence="3">Arylsulfotransferase (ASST)</fullName>
    </recommendedName>
</protein>
<dbReference type="GO" id="GO:0004062">
    <property type="term" value="F:aryl sulfotransferase activity"/>
    <property type="evidence" value="ECO:0007669"/>
    <property type="project" value="InterPro"/>
</dbReference>